<dbReference type="Proteomes" id="UP000250358">
    <property type="component" value="Unassembled WGS sequence"/>
</dbReference>
<dbReference type="InterPro" id="IPR002347">
    <property type="entry name" value="SDR_fam"/>
</dbReference>
<dbReference type="AlphaFoldDB" id="A0A2X1AGE4"/>
<dbReference type="EMBL" id="UAQM01000007">
    <property type="protein sequence ID" value="SPU43933.1"/>
    <property type="molecule type" value="Genomic_DNA"/>
</dbReference>
<dbReference type="InterPro" id="IPR051122">
    <property type="entry name" value="SDR_DHRS6-like"/>
</dbReference>
<gene>
    <name evidence="3" type="primary">fabG_4</name>
    <name evidence="3" type="ORF">NCTC11165_01327</name>
</gene>
<dbReference type="InterPro" id="IPR036291">
    <property type="entry name" value="NAD(P)-bd_dom_sf"/>
</dbReference>
<dbReference type="PRINTS" id="PR00081">
    <property type="entry name" value="GDHRDH"/>
</dbReference>
<protein>
    <submittedName>
        <fullName evidence="3">3-oxoacyl-[acyl-carrier-protein] reductase FabG</fullName>
        <ecNumber evidence="3">1.1.1.100</ecNumber>
    </submittedName>
</protein>
<dbReference type="PANTHER" id="PTHR43477">
    <property type="entry name" value="DIHYDROANTICAPSIN 7-DEHYDROGENASE"/>
    <property type="match status" value="1"/>
</dbReference>
<accession>A0A2X1AGE4</accession>
<evidence type="ECO:0000313" key="3">
    <source>
        <dbReference type="EMBL" id="SPU43933.1"/>
    </source>
</evidence>
<reference evidence="3 4" key="1">
    <citation type="submission" date="2018-06" db="EMBL/GenBank/DDBJ databases">
        <authorList>
            <consortium name="Pathogen Informatics"/>
            <person name="Doyle S."/>
        </authorList>
    </citation>
    <scope>NUCLEOTIDE SEQUENCE [LARGE SCALE GENOMIC DNA]</scope>
    <source>
        <strain evidence="3 4">NCTC11165</strain>
    </source>
</reference>
<name>A0A2X1AGE4_BREDI</name>
<dbReference type="SUPFAM" id="SSF51735">
    <property type="entry name" value="NAD(P)-binding Rossmann-fold domains"/>
    <property type="match status" value="1"/>
</dbReference>
<evidence type="ECO:0000256" key="1">
    <source>
        <dbReference type="ARBA" id="ARBA00006484"/>
    </source>
</evidence>
<sequence length="167" mass="16882">MCSTVPPIVPDLLFRTDIGSIPETIAALTAPPMLMTAAVLASMRDQRSGVIINVASDAGKTATPGESIIGAAMAAIIMFSRTVAMEAKRDGIRVNVLTPSLIAGTETSARVLKEGFSAKLFAKAASMASLGVADPADLAALAVFLASPAARRLTGQAISVNGGISAA</sequence>
<dbReference type="PANTHER" id="PTHR43477:SF1">
    <property type="entry name" value="DIHYDROANTICAPSIN 7-DEHYDROGENASE"/>
    <property type="match status" value="1"/>
</dbReference>
<keyword evidence="2 3" id="KW-0560">Oxidoreductase</keyword>
<evidence type="ECO:0000313" key="4">
    <source>
        <dbReference type="Proteomes" id="UP000250358"/>
    </source>
</evidence>
<dbReference type="CDD" id="cd05233">
    <property type="entry name" value="SDR_c"/>
    <property type="match status" value="1"/>
</dbReference>
<dbReference type="GO" id="GO:0004316">
    <property type="term" value="F:3-oxoacyl-[acyl-carrier-protein] reductase (NADPH) activity"/>
    <property type="evidence" value="ECO:0007669"/>
    <property type="project" value="UniProtKB-EC"/>
</dbReference>
<dbReference type="Pfam" id="PF13561">
    <property type="entry name" value="adh_short_C2"/>
    <property type="match status" value="1"/>
</dbReference>
<comment type="similarity">
    <text evidence="1">Belongs to the short-chain dehydrogenases/reductases (SDR) family.</text>
</comment>
<organism evidence="3 4">
    <name type="scientific">Brevundimonas diminuta</name>
    <name type="common">Pseudomonas diminuta</name>
    <dbReference type="NCBI Taxonomy" id="293"/>
    <lineage>
        <taxon>Bacteria</taxon>
        <taxon>Pseudomonadati</taxon>
        <taxon>Pseudomonadota</taxon>
        <taxon>Alphaproteobacteria</taxon>
        <taxon>Caulobacterales</taxon>
        <taxon>Caulobacteraceae</taxon>
        <taxon>Brevundimonas</taxon>
    </lineage>
</organism>
<evidence type="ECO:0000256" key="2">
    <source>
        <dbReference type="ARBA" id="ARBA00023002"/>
    </source>
</evidence>
<dbReference type="Gene3D" id="3.40.50.720">
    <property type="entry name" value="NAD(P)-binding Rossmann-like Domain"/>
    <property type="match status" value="1"/>
</dbReference>
<proteinExistence type="inferred from homology"/>
<dbReference type="EC" id="1.1.1.100" evidence="3"/>